<dbReference type="SUPFAM" id="SSF49562">
    <property type="entry name" value="C2 domain (Calcium/lipid-binding domain, CaLB)"/>
    <property type="match status" value="2"/>
</dbReference>
<dbReference type="InterPro" id="IPR035892">
    <property type="entry name" value="C2_domain_sf"/>
</dbReference>
<keyword evidence="4" id="KW-0862">Zinc</keyword>
<keyword evidence="1" id="KW-0343">GTPase activation</keyword>
<dbReference type="OMA" id="CKEEYMA"/>
<dbReference type="InterPro" id="IPR000008">
    <property type="entry name" value="C2_dom"/>
</dbReference>
<dbReference type="Pfam" id="PF00168">
    <property type="entry name" value="C2"/>
    <property type="match status" value="2"/>
</dbReference>
<evidence type="ECO:0000256" key="1">
    <source>
        <dbReference type="ARBA" id="ARBA00022468"/>
    </source>
</evidence>
<accession>A0A9J6G7T3</accession>
<dbReference type="PROSITE" id="PS51113">
    <property type="entry name" value="ZF_BTK"/>
    <property type="match status" value="1"/>
</dbReference>
<gene>
    <name evidence="9" type="ORF">HPB48_014735</name>
</gene>
<feature type="domain" description="Ras-GAP" evidence="8">
    <location>
        <begin position="347"/>
        <end position="541"/>
    </location>
</feature>
<dbReference type="InterPro" id="IPR039360">
    <property type="entry name" value="Ras_GTPase"/>
</dbReference>
<dbReference type="Pfam" id="PF00779">
    <property type="entry name" value="BTK"/>
    <property type="match status" value="1"/>
</dbReference>
<dbReference type="GO" id="GO:0035556">
    <property type="term" value="P:intracellular signal transduction"/>
    <property type="evidence" value="ECO:0007669"/>
    <property type="project" value="InterPro"/>
</dbReference>
<sequence length="904" mass="101776">MRVVARICEWGFASFPIVTPPSCPCIDDSVVFAAPKRDFSEQPTGAASEAKNLPPRNHGSVEQRDVYCAIKLDQEEIFRTTTKEKTLNPFFSEDFQFEVPREFRYLSVYVAERERASNKDKVLGKGKAHISVRLEPSTKSSIYGPCAKLVTECSDLNLVNGSCNPYAQVTLCHGNTKQETRKSKVRRKTVCPRFEDTFTFDLKPQRSEKQIRSIKDEFSNLELRVCLQHDLSGVGGMFGSVFLGEVRIPVRDLGLERGCSHQAWYLLQPRAEGQRSPPTTAVGPSSANGAAAAAGSLGSLRLKLFFTSDRVFSSHFYRDLRELLLMSPDIKPVTSSAAYVLGEMVQHKDDAAQPLVKIFKSHSSVLPLLRALASWEVAGATDPHTIFRGNTLVSKCVDEYMKLTGMLYLQDTLKTVVAKILTERLSCEIDPTRLKDGESLKVNEAHLRGYVGAALSAIVGSWVACPWELCDLFSMLRGLAADRFPGRKELQYSVISVFLFLRFFAAAILSPKLFELASRPIDEQSHRTLTLVSKSIQTLGNLVSSTSAQPFYKEDYMKEFYENFITEEHKEAVRQYLELISLKNVPMRNLDTPSIVLKEGTMTKRAQGRNKLGLKNFKRRYFCLTTKELYYSKTKDSSPLCTIPLYEILGVEKVQEDSFKMKNVFQVIQKSRALYIQANNCVEEKEWRTILTRICHFNLCRIHTYHPAAFLKGHWLCCKEESETAPGCSPVTSYNLADIKVTIDTDREMQRVHSIFLNQMPTLERLMETCRQQLPGGSHCGVELRLPPGFVLEDPASLLSTVSSIKTFVESMELKHERHRHHLYRQTQYGSKQAPIGDDNYLLMFARQQQQQQQRTASVPNASSLARPLTSDLNIPLPNLPAPALPPFPGSASNGGLFSHMDVP</sequence>
<dbReference type="PANTHER" id="PTHR10194">
    <property type="entry name" value="RAS GTPASE-ACTIVATING PROTEINS"/>
    <property type="match status" value="1"/>
</dbReference>
<dbReference type="PANTHER" id="PTHR10194:SF148">
    <property type="entry name" value="GTPASE-ACTIVATING PROTEIN"/>
    <property type="match status" value="1"/>
</dbReference>
<evidence type="ECO:0000256" key="5">
    <source>
        <dbReference type="PROSITE-ProRule" id="PRU00432"/>
    </source>
</evidence>
<dbReference type="CDD" id="cd05128">
    <property type="entry name" value="RasGAP_GAP1_like"/>
    <property type="match status" value="1"/>
</dbReference>
<reference evidence="9 10" key="1">
    <citation type="journal article" date="2020" name="Cell">
        <title>Large-Scale Comparative Analyses of Tick Genomes Elucidate Their Genetic Diversity and Vector Capacities.</title>
        <authorList>
            <consortium name="Tick Genome and Microbiome Consortium (TIGMIC)"/>
            <person name="Jia N."/>
            <person name="Wang J."/>
            <person name="Shi W."/>
            <person name="Du L."/>
            <person name="Sun Y."/>
            <person name="Zhan W."/>
            <person name="Jiang J.F."/>
            <person name="Wang Q."/>
            <person name="Zhang B."/>
            <person name="Ji P."/>
            <person name="Bell-Sakyi L."/>
            <person name="Cui X.M."/>
            <person name="Yuan T.T."/>
            <person name="Jiang B.G."/>
            <person name="Yang W.F."/>
            <person name="Lam T.T."/>
            <person name="Chang Q.C."/>
            <person name="Ding S.J."/>
            <person name="Wang X.J."/>
            <person name="Zhu J.G."/>
            <person name="Ruan X.D."/>
            <person name="Zhao L."/>
            <person name="Wei J.T."/>
            <person name="Ye R.Z."/>
            <person name="Que T.C."/>
            <person name="Du C.H."/>
            <person name="Zhou Y.H."/>
            <person name="Cheng J.X."/>
            <person name="Dai P.F."/>
            <person name="Guo W.B."/>
            <person name="Han X.H."/>
            <person name="Huang E.J."/>
            <person name="Li L.F."/>
            <person name="Wei W."/>
            <person name="Gao Y.C."/>
            <person name="Liu J.Z."/>
            <person name="Shao H.Z."/>
            <person name="Wang X."/>
            <person name="Wang C.C."/>
            <person name="Yang T.C."/>
            <person name="Huo Q.B."/>
            <person name="Li W."/>
            <person name="Chen H.Y."/>
            <person name="Chen S.E."/>
            <person name="Zhou L.G."/>
            <person name="Ni X.B."/>
            <person name="Tian J.H."/>
            <person name="Sheng Y."/>
            <person name="Liu T."/>
            <person name="Pan Y.S."/>
            <person name="Xia L.Y."/>
            <person name="Li J."/>
            <person name="Zhao F."/>
            <person name="Cao W.C."/>
        </authorList>
    </citation>
    <scope>NUCLEOTIDE SEQUENCE [LARGE SCALE GENOMIC DNA]</scope>
    <source>
        <strain evidence="9">HaeL-2018</strain>
    </source>
</reference>
<evidence type="ECO:0000259" key="8">
    <source>
        <dbReference type="PROSITE" id="PS50018"/>
    </source>
</evidence>
<dbReference type="Proteomes" id="UP000821853">
    <property type="component" value="Chromosome 3"/>
</dbReference>
<dbReference type="GO" id="GO:0008270">
    <property type="term" value="F:zinc ion binding"/>
    <property type="evidence" value="ECO:0007669"/>
    <property type="project" value="UniProtKB-KW"/>
</dbReference>
<dbReference type="SMART" id="SM00233">
    <property type="entry name" value="PH"/>
    <property type="match status" value="1"/>
</dbReference>
<dbReference type="AlphaFoldDB" id="A0A9J6G7T3"/>
<keyword evidence="2" id="KW-0479">Metal-binding</keyword>
<dbReference type="InterPro" id="IPR008936">
    <property type="entry name" value="Rho_GTPase_activation_prot"/>
</dbReference>
<feature type="domain" description="PH" evidence="6">
    <location>
        <begin position="595"/>
        <end position="696"/>
    </location>
</feature>
<keyword evidence="10" id="KW-1185">Reference proteome</keyword>
<evidence type="ECO:0000256" key="2">
    <source>
        <dbReference type="ARBA" id="ARBA00022723"/>
    </source>
</evidence>
<dbReference type="SMART" id="SM00323">
    <property type="entry name" value="RasGAP"/>
    <property type="match status" value="1"/>
</dbReference>
<protein>
    <recommendedName>
        <fullName evidence="11">Ras GTPase-activating protein 3</fullName>
    </recommendedName>
</protein>
<dbReference type="Gene3D" id="1.10.506.10">
    <property type="entry name" value="GTPase Activation - p120gap, domain 1"/>
    <property type="match status" value="1"/>
</dbReference>
<dbReference type="VEuPathDB" id="VectorBase:HLOH_053495"/>
<dbReference type="PROSITE" id="PS50018">
    <property type="entry name" value="RAS_GTPASE_ACTIV_2"/>
    <property type="match status" value="1"/>
</dbReference>
<dbReference type="CDD" id="cd01244">
    <property type="entry name" value="PH_GAP1-like"/>
    <property type="match status" value="1"/>
</dbReference>
<dbReference type="SMART" id="SM00107">
    <property type="entry name" value="BTK"/>
    <property type="match status" value="1"/>
</dbReference>
<dbReference type="InterPro" id="IPR001562">
    <property type="entry name" value="Znf_Btk_motif"/>
</dbReference>
<dbReference type="SMART" id="SM00239">
    <property type="entry name" value="C2"/>
    <property type="match status" value="2"/>
</dbReference>
<dbReference type="SUPFAM" id="SSF48350">
    <property type="entry name" value="GTPase activation domain, GAP"/>
    <property type="match status" value="1"/>
</dbReference>
<keyword evidence="3 5" id="KW-0863">Zinc-finger</keyword>
<comment type="caution">
    <text evidence="9">The sequence shown here is derived from an EMBL/GenBank/DDBJ whole genome shotgun (WGS) entry which is preliminary data.</text>
</comment>
<dbReference type="SUPFAM" id="SSF50729">
    <property type="entry name" value="PH domain-like"/>
    <property type="match status" value="1"/>
</dbReference>
<dbReference type="Gene3D" id="2.30.29.30">
    <property type="entry name" value="Pleckstrin-homology domain (PH domain)/Phosphotyrosine-binding domain (PTB)"/>
    <property type="match status" value="1"/>
</dbReference>
<evidence type="ECO:0000256" key="3">
    <source>
        <dbReference type="ARBA" id="ARBA00022771"/>
    </source>
</evidence>
<dbReference type="Pfam" id="PF00616">
    <property type="entry name" value="RasGAP"/>
    <property type="match status" value="1"/>
</dbReference>
<dbReference type="GO" id="GO:0005096">
    <property type="term" value="F:GTPase activator activity"/>
    <property type="evidence" value="ECO:0007669"/>
    <property type="project" value="UniProtKB-KW"/>
</dbReference>
<dbReference type="InterPro" id="IPR011993">
    <property type="entry name" value="PH-like_dom_sf"/>
</dbReference>
<evidence type="ECO:0000313" key="10">
    <source>
        <dbReference type="Proteomes" id="UP000821853"/>
    </source>
</evidence>
<proteinExistence type="predicted"/>
<dbReference type="EMBL" id="JABSTR010000005">
    <property type="protein sequence ID" value="KAH9370769.1"/>
    <property type="molecule type" value="Genomic_DNA"/>
</dbReference>
<dbReference type="CDD" id="cd04010">
    <property type="entry name" value="C2B_RasA3"/>
    <property type="match status" value="1"/>
</dbReference>
<dbReference type="PROSITE" id="PS50004">
    <property type="entry name" value="C2"/>
    <property type="match status" value="1"/>
</dbReference>
<evidence type="ECO:0008006" key="11">
    <source>
        <dbReference type="Google" id="ProtNLM"/>
    </source>
</evidence>
<dbReference type="Pfam" id="PF00169">
    <property type="entry name" value="PH"/>
    <property type="match status" value="1"/>
</dbReference>
<evidence type="ECO:0000313" key="9">
    <source>
        <dbReference type="EMBL" id="KAH9370769.1"/>
    </source>
</evidence>
<organism evidence="9 10">
    <name type="scientific">Haemaphysalis longicornis</name>
    <name type="common">Bush tick</name>
    <dbReference type="NCBI Taxonomy" id="44386"/>
    <lineage>
        <taxon>Eukaryota</taxon>
        <taxon>Metazoa</taxon>
        <taxon>Ecdysozoa</taxon>
        <taxon>Arthropoda</taxon>
        <taxon>Chelicerata</taxon>
        <taxon>Arachnida</taxon>
        <taxon>Acari</taxon>
        <taxon>Parasitiformes</taxon>
        <taxon>Ixodida</taxon>
        <taxon>Ixodoidea</taxon>
        <taxon>Ixodidae</taxon>
        <taxon>Haemaphysalinae</taxon>
        <taxon>Haemaphysalis</taxon>
    </lineage>
</organism>
<evidence type="ECO:0000259" key="6">
    <source>
        <dbReference type="PROSITE" id="PS50003"/>
    </source>
</evidence>
<dbReference type="Gene3D" id="2.60.40.150">
    <property type="entry name" value="C2 domain"/>
    <property type="match status" value="2"/>
</dbReference>
<dbReference type="PROSITE" id="PS50003">
    <property type="entry name" value="PH_DOMAIN"/>
    <property type="match status" value="1"/>
</dbReference>
<dbReference type="OrthoDB" id="1562946at2759"/>
<evidence type="ECO:0000256" key="4">
    <source>
        <dbReference type="ARBA" id="ARBA00022833"/>
    </source>
</evidence>
<evidence type="ECO:0000259" key="7">
    <source>
        <dbReference type="PROSITE" id="PS50004"/>
    </source>
</evidence>
<dbReference type="InterPro" id="IPR001936">
    <property type="entry name" value="RasGAP_dom"/>
</dbReference>
<name>A0A9J6G7T3_HAELO</name>
<feature type="domain" description="C2" evidence="7">
    <location>
        <begin position="124"/>
        <end position="265"/>
    </location>
</feature>
<dbReference type="InterPro" id="IPR001849">
    <property type="entry name" value="PH_domain"/>
</dbReference>